<dbReference type="InterPro" id="IPR012337">
    <property type="entry name" value="RNaseH-like_sf"/>
</dbReference>
<dbReference type="InterPro" id="IPR036397">
    <property type="entry name" value="RNaseH_sf"/>
</dbReference>
<dbReference type="InterPro" id="IPR001584">
    <property type="entry name" value="Integrase_cat-core"/>
</dbReference>
<keyword evidence="1" id="KW-0479">Metal-binding</keyword>
<gene>
    <name evidence="4" type="ORF">E5676_scaffold862G00550</name>
</gene>
<organism evidence="4 5">
    <name type="scientific">Cucumis melo var. makuwa</name>
    <name type="common">Oriental melon</name>
    <dbReference type="NCBI Taxonomy" id="1194695"/>
    <lineage>
        <taxon>Eukaryota</taxon>
        <taxon>Viridiplantae</taxon>
        <taxon>Streptophyta</taxon>
        <taxon>Embryophyta</taxon>
        <taxon>Tracheophyta</taxon>
        <taxon>Spermatophyta</taxon>
        <taxon>Magnoliopsida</taxon>
        <taxon>eudicotyledons</taxon>
        <taxon>Gunneridae</taxon>
        <taxon>Pentapetalae</taxon>
        <taxon>rosids</taxon>
        <taxon>fabids</taxon>
        <taxon>Cucurbitales</taxon>
        <taxon>Cucurbitaceae</taxon>
        <taxon>Benincaseae</taxon>
        <taxon>Cucumis</taxon>
    </lineage>
</organism>
<evidence type="ECO:0000259" key="3">
    <source>
        <dbReference type="PROSITE" id="PS50994"/>
    </source>
</evidence>
<dbReference type="InterPro" id="IPR013103">
    <property type="entry name" value="RVT_2"/>
</dbReference>
<name>A0A5D3DQ08_CUCMM</name>
<dbReference type="AlphaFoldDB" id="A0A5D3DQ08"/>
<dbReference type="PROSITE" id="PS50994">
    <property type="entry name" value="INTEGRASE"/>
    <property type="match status" value="1"/>
</dbReference>
<dbReference type="Pfam" id="PF25597">
    <property type="entry name" value="SH3_retrovirus"/>
    <property type="match status" value="1"/>
</dbReference>
<dbReference type="Pfam" id="PF07727">
    <property type="entry name" value="RVT_2"/>
    <property type="match status" value="1"/>
</dbReference>
<evidence type="ECO:0000256" key="1">
    <source>
        <dbReference type="ARBA" id="ARBA00022723"/>
    </source>
</evidence>
<dbReference type="InterPro" id="IPR039537">
    <property type="entry name" value="Retrotran_Ty1/copia-like"/>
</dbReference>
<dbReference type="Pfam" id="PF00665">
    <property type="entry name" value="rve"/>
    <property type="match status" value="1"/>
</dbReference>
<dbReference type="PANTHER" id="PTHR42648">
    <property type="entry name" value="TRANSPOSASE, PUTATIVE-RELATED"/>
    <property type="match status" value="1"/>
</dbReference>
<reference evidence="4 5" key="1">
    <citation type="submission" date="2019-08" db="EMBL/GenBank/DDBJ databases">
        <title>Draft genome sequences of two oriental melons (Cucumis melo L. var makuwa).</title>
        <authorList>
            <person name="Kwon S.-Y."/>
        </authorList>
    </citation>
    <scope>NUCLEOTIDE SEQUENCE [LARGE SCALE GENOMIC DNA]</scope>
    <source>
        <strain evidence="5">cv. Chang Bougi</strain>
        <tissue evidence="4">Leaf</tissue>
    </source>
</reference>
<dbReference type="PANTHER" id="PTHR42648:SF21">
    <property type="entry name" value="CYSTEINE-RICH RLK (RECEPTOR-LIKE PROTEIN KINASE) 8"/>
    <property type="match status" value="1"/>
</dbReference>
<dbReference type="GO" id="GO:0046872">
    <property type="term" value="F:metal ion binding"/>
    <property type="evidence" value="ECO:0007669"/>
    <property type="project" value="UniProtKB-KW"/>
</dbReference>
<dbReference type="Proteomes" id="UP000321947">
    <property type="component" value="Unassembled WGS sequence"/>
</dbReference>
<keyword evidence="2" id="KW-0378">Hydrolase</keyword>
<comment type="caution">
    <text evidence="4">The sequence shown here is derived from an EMBL/GenBank/DDBJ whole genome shotgun (WGS) entry which is preliminary data.</text>
</comment>
<dbReference type="InterPro" id="IPR057670">
    <property type="entry name" value="SH3_retrovirus"/>
</dbReference>
<feature type="domain" description="Integrase catalytic" evidence="3">
    <location>
        <begin position="187"/>
        <end position="359"/>
    </location>
</feature>
<dbReference type="Gene3D" id="3.30.420.10">
    <property type="entry name" value="Ribonuclease H-like superfamily/Ribonuclease H"/>
    <property type="match status" value="1"/>
</dbReference>
<dbReference type="GO" id="GO:0015074">
    <property type="term" value="P:DNA integration"/>
    <property type="evidence" value="ECO:0007669"/>
    <property type="project" value="InterPro"/>
</dbReference>
<dbReference type="EMBL" id="SSTD01003772">
    <property type="protein sequence ID" value="TYK25756.1"/>
    <property type="molecule type" value="Genomic_DNA"/>
</dbReference>
<sequence>MLEKLKMLRKEDAEARAIQKERIQDLIEENESSMGVISSLKVKLKEVQNEYDQTIKSVKMLNLGTDSLDSILNSRQNDSSKYGLEFDASMRSAKFTPEVRFVPASVKGTTEPNCETVITNTVAKSSRWVCYYCGQRGHIRKLGHISLRSLDKIIRNEAVVGIPSLDINGKFFWGDCQVGKKTKTSHRSLKECYTIRVLELLHLYLMGPMQTESLGEKKYVLVVVDYYSRFTWVWFLKGKSDTVKLCISLCLNLQREKRQKIIRIRSDHGKEFDNEDLNNFCQSEGIHHEFATPTTPQQNGVVERKNRTLQEMARVMIHAKSLPLNFWTEAVNTVCHIHNKVTTQSADREYHQKWDMKSDQGIFLGYFQNSRAYRVFNIKLGTVMETINVVVNDFESNVNQFNIEDDETSVIPDVTSTLLKEISKDDSQLDTIEPTSVENALKDEYWINAMQEELLQFKCNNVWTLVPKPDGVNVIGTKWIFKNKTDESGNVTKNKARLVLKVMLSAFLNGYLNEEVFVAQPKGFVDSKFPQHVYKLNKALYGLKQAPRTWYERSLQIKQRSEGIFISQEKYAKNVVKNFGLDQCQHKRTPAATHVKVTKDVNGTVVDHKLYKSMVESLLYLTGRKLNIAYAVGICARFQSDPRTSHLTAVKRILKYVHGTRKALLKVVSL</sequence>
<protein>
    <submittedName>
        <fullName evidence="4">Gag-pol polyprotein</fullName>
    </submittedName>
</protein>
<dbReference type="GO" id="GO:0016787">
    <property type="term" value="F:hydrolase activity"/>
    <property type="evidence" value="ECO:0007669"/>
    <property type="project" value="UniProtKB-KW"/>
</dbReference>
<evidence type="ECO:0000313" key="5">
    <source>
        <dbReference type="Proteomes" id="UP000321947"/>
    </source>
</evidence>
<dbReference type="GO" id="GO:0003676">
    <property type="term" value="F:nucleic acid binding"/>
    <property type="evidence" value="ECO:0007669"/>
    <property type="project" value="InterPro"/>
</dbReference>
<evidence type="ECO:0000256" key="2">
    <source>
        <dbReference type="ARBA" id="ARBA00022801"/>
    </source>
</evidence>
<proteinExistence type="predicted"/>
<evidence type="ECO:0000313" key="4">
    <source>
        <dbReference type="EMBL" id="TYK25756.1"/>
    </source>
</evidence>
<accession>A0A5D3DQ08</accession>
<dbReference type="SUPFAM" id="SSF53098">
    <property type="entry name" value="Ribonuclease H-like"/>
    <property type="match status" value="1"/>
</dbReference>